<feature type="region of interest" description="Disordered" evidence="1">
    <location>
        <begin position="76"/>
        <end position="109"/>
    </location>
</feature>
<keyword evidence="3" id="KW-1185">Reference proteome</keyword>
<evidence type="ECO:0000313" key="2">
    <source>
        <dbReference type="EMBL" id="MBW0527345.1"/>
    </source>
</evidence>
<evidence type="ECO:0000256" key="1">
    <source>
        <dbReference type="SAM" id="MobiDB-lite"/>
    </source>
</evidence>
<dbReference type="OrthoDB" id="4369127at2759"/>
<evidence type="ECO:0000313" key="3">
    <source>
        <dbReference type="Proteomes" id="UP000765509"/>
    </source>
</evidence>
<dbReference type="Proteomes" id="UP000765509">
    <property type="component" value="Unassembled WGS sequence"/>
</dbReference>
<sequence>MNTTNTHMLRWKTAIQEYRGNMNIIYKEGKSHTNEDDISRWPLENVKINPAYGPELAAKIPLHLMEIDRKKNLRFSEWAPERGTPDSGTTSLEGKETPILGIRSSEPQT</sequence>
<reference evidence="2" key="1">
    <citation type="submission" date="2021-03" db="EMBL/GenBank/DDBJ databases">
        <title>Draft genome sequence of rust myrtle Austropuccinia psidii MF-1, a brazilian biotype.</title>
        <authorList>
            <person name="Quecine M.C."/>
            <person name="Pachon D.M.R."/>
            <person name="Bonatelli M.L."/>
            <person name="Correr F.H."/>
            <person name="Franceschini L.M."/>
            <person name="Leite T.F."/>
            <person name="Margarido G.R.A."/>
            <person name="Almeida C.A."/>
            <person name="Ferrarezi J.A."/>
            <person name="Labate C.A."/>
        </authorList>
    </citation>
    <scope>NUCLEOTIDE SEQUENCE</scope>
    <source>
        <strain evidence="2">MF-1</strain>
    </source>
</reference>
<protein>
    <submittedName>
        <fullName evidence="2">Uncharacterized protein</fullName>
    </submittedName>
</protein>
<gene>
    <name evidence="2" type="ORF">O181_067060</name>
</gene>
<dbReference type="AlphaFoldDB" id="A0A9Q3EY86"/>
<proteinExistence type="predicted"/>
<accession>A0A9Q3EY86</accession>
<comment type="caution">
    <text evidence="2">The sequence shown here is derived from an EMBL/GenBank/DDBJ whole genome shotgun (WGS) entry which is preliminary data.</text>
</comment>
<name>A0A9Q3EY86_9BASI</name>
<organism evidence="2 3">
    <name type="scientific">Austropuccinia psidii MF-1</name>
    <dbReference type="NCBI Taxonomy" id="1389203"/>
    <lineage>
        <taxon>Eukaryota</taxon>
        <taxon>Fungi</taxon>
        <taxon>Dikarya</taxon>
        <taxon>Basidiomycota</taxon>
        <taxon>Pucciniomycotina</taxon>
        <taxon>Pucciniomycetes</taxon>
        <taxon>Pucciniales</taxon>
        <taxon>Sphaerophragmiaceae</taxon>
        <taxon>Austropuccinia</taxon>
    </lineage>
</organism>
<dbReference type="EMBL" id="AVOT02033443">
    <property type="protein sequence ID" value="MBW0527345.1"/>
    <property type="molecule type" value="Genomic_DNA"/>
</dbReference>